<evidence type="ECO:0000256" key="1">
    <source>
        <dbReference type="SAM" id="MobiDB-lite"/>
    </source>
</evidence>
<protein>
    <submittedName>
        <fullName evidence="2">Uncharacterized protein</fullName>
    </submittedName>
</protein>
<gene>
    <name evidence="2" type="ORF">METZ01_LOCUS231728</name>
</gene>
<reference evidence="2" key="1">
    <citation type="submission" date="2018-05" db="EMBL/GenBank/DDBJ databases">
        <authorList>
            <person name="Lanie J.A."/>
            <person name="Ng W.-L."/>
            <person name="Kazmierczak K.M."/>
            <person name="Andrzejewski T.M."/>
            <person name="Davidsen T.M."/>
            <person name="Wayne K.J."/>
            <person name="Tettelin H."/>
            <person name="Glass J.I."/>
            <person name="Rusch D."/>
            <person name="Podicherti R."/>
            <person name="Tsui H.-C.T."/>
            <person name="Winkler M.E."/>
        </authorList>
    </citation>
    <scope>NUCLEOTIDE SEQUENCE</scope>
</reference>
<accession>A0A382GVH2</accession>
<dbReference type="EMBL" id="UINC01057571">
    <property type="protein sequence ID" value="SVB78874.1"/>
    <property type="molecule type" value="Genomic_DNA"/>
</dbReference>
<feature type="region of interest" description="Disordered" evidence="1">
    <location>
        <begin position="1"/>
        <end position="54"/>
    </location>
</feature>
<feature type="non-terminal residue" evidence="2">
    <location>
        <position position="54"/>
    </location>
</feature>
<organism evidence="2">
    <name type="scientific">marine metagenome</name>
    <dbReference type="NCBI Taxonomy" id="408172"/>
    <lineage>
        <taxon>unclassified sequences</taxon>
        <taxon>metagenomes</taxon>
        <taxon>ecological metagenomes</taxon>
    </lineage>
</organism>
<dbReference type="AlphaFoldDB" id="A0A382GVH2"/>
<feature type="non-terminal residue" evidence="2">
    <location>
        <position position="1"/>
    </location>
</feature>
<feature type="compositionally biased region" description="Basic residues" evidence="1">
    <location>
        <begin position="10"/>
        <end position="29"/>
    </location>
</feature>
<evidence type="ECO:0000313" key="2">
    <source>
        <dbReference type="EMBL" id="SVB78874.1"/>
    </source>
</evidence>
<sequence length="54" mass="5920">ASSRSTARPPGRRSMPRSVARRTRRATRHASKETPPRSSSPGRVPPTSNPDRPT</sequence>
<proteinExistence type="predicted"/>
<name>A0A382GVH2_9ZZZZ</name>